<comment type="caution">
    <text evidence="3">The sequence shown here is derived from an EMBL/GenBank/DDBJ whole genome shotgun (WGS) entry which is preliminary data.</text>
</comment>
<dbReference type="Pfam" id="PF13561">
    <property type="entry name" value="adh_short_C2"/>
    <property type="match status" value="1"/>
</dbReference>
<organism evidence="3 4">
    <name type="scientific">Streptomyces malaysiensis</name>
    <dbReference type="NCBI Taxonomy" id="92644"/>
    <lineage>
        <taxon>Bacteria</taxon>
        <taxon>Bacillati</taxon>
        <taxon>Actinomycetota</taxon>
        <taxon>Actinomycetes</taxon>
        <taxon>Kitasatosporales</taxon>
        <taxon>Streptomycetaceae</taxon>
        <taxon>Streptomyces</taxon>
        <taxon>Streptomyces violaceusniger group</taxon>
    </lineage>
</organism>
<dbReference type="PANTHER" id="PTHR42760">
    <property type="entry name" value="SHORT-CHAIN DEHYDROGENASES/REDUCTASES FAMILY MEMBER"/>
    <property type="match status" value="1"/>
</dbReference>
<dbReference type="GO" id="GO:0016616">
    <property type="term" value="F:oxidoreductase activity, acting on the CH-OH group of donors, NAD or NADP as acceptor"/>
    <property type="evidence" value="ECO:0007669"/>
    <property type="project" value="TreeGrafter"/>
</dbReference>
<accession>A0A2J7YPY1</accession>
<keyword evidence="4" id="KW-1185">Reference proteome</keyword>
<evidence type="ECO:0000256" key="1">
    <source>
        <dbReference type="ARBA" id="ARBA00006484"/>
    </source>
</evidence>
<dbReference type="EMBL" id="LJIW01000002">
    <property type="protein sequence ID" value="PNG89989.1"/>
    <property type="molecule type" value="Genomic_DNA"/>
</dbReference>
<dbReference type="PANTHER" id="PTHR42760:SF115">
    <property type="entry name" value="3-OXOACYL-[ACYL-CARRIER-PROTEIN] REDUCTASE FABG"/>
    <property type="match status" value="1"/>
</dbReference>
<protein>
    <submittedName>
        <fullName evidence="3">Uncharacterized protein</fullName>
    </submittedName>
</protein>
<dbReference type="InterPro" id="IPR036291">
    <property type="entry name" value="NAD(P)-bd_dom_sf"/>
</dbReference>
<dbReference type="AlphaFoldDB" id="A0A2J7YPY1"/>
<dbReference type="Gene3D" id="3.40.50.720">
    <property type="entry name" value="NAD(P)-binding Rossmann-like Domain"/>
    <property type="match status" value="1"/>
</dbReference>
<dbReference type="SUPFAM" id="SSF51735">
    <property type="entry name" value="NAD(P)-binding Rossmann-fold domains"/>
    <property type="match status" value="1"/>
</dbReference>
<evidence type="ECO:0000256" key="2">
    <source>
        <dbReference type="ARBA" id="ARBA00023002"/>
    </source>
</evidence>
<dbReference type="InterPro" id="IPR020904">
    <property type="entry name" value="Sc_DH/Rdtase_CS"/>
</dbReference>
<dbReference type="InterPro" id="IPR002347">
    <property type="entry name" value="SDR_fam"/>
</dbReference>
<keyword evidence="2" id="KW-0560">Oxidoreductase</keyword>
<proteinExistence type="inferred from homology"/>
<evidence type="ECO:0000313" key="3">
    <source>
        <dbReference type="EMBL" id="PNG89989.1"/>
    </source>
</evidence>
<dbReference type="FunFam" id="3.40.50.720:FF:000084">
    <property type="entry name" value="Short-chain dehydrogenase reductase"/>
    <property type="match status" value="1"/>
</dbReference>
<gene>
    <name evidence="3" type="ORF">SMF913_25454</name>
</gene>
<sequence>MTFTWSKEWNMSRFTGRTVVVTGGAQGIGAVLATSLAAEGAFVAVADVLPTDSTVEAIHRAGGEALGGVCDVTDTDSVNRFIGEVLERQRTVDGLITNAAMFTSLRPQRFEDIPSAEFDRVLSVNVRGTFEMVRAVAPVMRREGAGSIVTIGSGTIYKGIPLWAHYVASKGAIVALTRSLARELGDDGIRVNCVAPGLTASDGVLNHAESFPQVFTERQIASRCLPREQTPHDLVGVMKFLLSDESAFMSGQTLVVDGGSAFI</sequence>
<dbReference type="Proteomes" id="UP000236520">
    <property type="component" value="Unassembled WGS sequence"/>
</dbReference>
<evidence type="ECO:0000313" key="4">
    <source>
        <dbReference type="Proteomes" id="UP000236520"/>
    </source>
</evidence>
<dbReference type="PRINTS" id="PR00081">
    <property type="entry name" value="GDHRDH"/>
</dbReference>
<reference evidence="3 4" key="1">
    <citation type="submission" date="2015-09" db="EMBL/GenBank/DDBJ databases">
        <title>Genome sequence, genome mining and natural product profiling of a biocontrol bacterium Streptomyces malaysiensis F913.</title>
        <authorList>
            <person name="Xu Y."/>
            <person name="Wei J."/>
            <person name="Xie J."/>
            <person name="Li T."/>
            <person name="Zhou Z."/>
        </authorList>
    </citation>
    <scope>NUCLEOTIDE SEQUENCE [LARGE SCALE GENOMIC DNA]</scope>
    <source>
        <strain evidence="3 4">F913</strain>
    </source>
</reference>
<dbReference type="CDD" id="cd05233">
    <property type="entry name" value="SDR_c"/>
    <property type="match status" value="1"/>
</dbReference>
<comment type="similarity">
    <text evidence="1">Belongs to the short-chain dehydrogenases/reductases (SDR) family.</text>
</comment>
<name>A0A2J7YPY1_STRMQ</name>
<dbReference type="PRINTS" id="PR00080">
    <property type="entry name" value="SDRFAMILY"/>
</dbReference>
<dbReference type="PROSITE" id="PS00061">
    <property type="entry name" value="ADH_SHORT"/>
    <property type="match status" value="1"/>
</dbReference>